<dbReference type="Gene3D" id="2.60.40.3800">
    <property type="match status" value="1"/>
</dbReference>
<evidence type="ECO:0000256" key="2">
    <source>
        <dbReference type="SAM" id="MobiDB-lite"/>
    </source>
</evidence>
<dbReference type="InterPro" id="IPR038490">
    <property type="entry name" value="Gingipain_propep_sf"/>
</dbReference>
<evidence type="ECO:0000313" key="6">
    <source>
        <dbReference type="Proteomes" id="UP000779900"/>
    </source>
</evidence>
<gene>
    <name evidence="5" type="ORF">FJY68_11255</name>
</gene>
<dbReference type="Gene3D" id="3.40.50.1460">
    <property type="match status" value="1"/>
</dbReference>
<organism evidence="5 6">
    <name type="scientific">candidate division WOR-3 bacterium</name>
    <dbReference type="NCBI Taxonomy" id="2052148"/>
    <lineage>
        <taxon>Bacteria</taxon>
        <taxon>Bacteria division WOR-3</taxon>
    </lineage>
</organism>
<proteinExistence type="predicted"/>
<evidence type="ECO:0000256" key="3">
    <source>
        <dbReference type="SAM" id="SignalP"/>
    </source>
</evidence>
<name>A0A937XH59_UNCW3</name>
<dbReference type="InterPro" id="IPR029031">
    <property type="entry name" value="Gingipain_N_sf"/>
</dbReference>
<dbReference type="Gene3D" id="2.60.40.10">
    <property type="entry name" value="Immunoglobulins"/>
    <property type="match status" value="1"/>
</dbReference>
<evidence type="ECO:0000259" key="4">
    <source>
        <dbReference type="Pfam" id="PF01364"/>
    </source>
</evidence>
<feature type="compositionally biased region" description="Polar residues" evidence="2">
    <location>
        <begin position="226"/>
        <end position="243"/>
    </location>
</feature>
<dbReference type="Gene3D" id="3.40.50.10390">
    <property type="entry name" value="Gingipain r, domain 1"/>
    <property type="match status" value="1"/>
</dbReference>
<dbReference type="AlphaFoldDB" id="A0A937XH59"/>
<feature type="region of interest" description="Disordered" evidence="2">
    <location>
        <begin position="224"/>
        <end position="252"/>
    </location>
</feature>
<feature type="compositionally biased region" description="Polar residues" evidence="2">
    <location>
        <begin position="1092"/>
        <end position="1106"/>
    </location>
</feature>
<dbReference type="InterPro" id="IPR001769">
    <property type="entry name" value="Gingipain"/>
</dbReference>
<reference evidence="5" key="1">
    <citation type="submission" date="2019-03" db="EMBL/GenBank/DDBJ databases">
        <title>Lake Tanganyika Metagenome-Assembled Genomes (MAGs).</title>
        <authorList>
            <person name="Tran P."/>
        </authorList>
    </citation>
    <scope>NUCLEOTIDE SEQUENCE</scope>
    <source>
        <strain evidence="5">K_DeepCast_150m_m2_040</strain>
    </source>
</reference>
<feature type="region of interest" description="Disordered" evidence="2">
    <location>
        <begin position="1051"/>
        <end position="1111"/>
    </location>
</feature>
<dbReference type="Proteomes" id="UP000779900">
    <property type="component" value="Unassembled WGS sequence"/>
</dbReference>
<feature type="chain" id="PRO_5036769035" description="Gingipain domain-containing protein" evidence="3">
    <location>
        <begin position="26"/>
        <end position="1264"/>
    </location>
</feature>
<evidence type="ECO:0000256" key="1">
    <source>
        <dbReference type="ARBA" id="ARBA00022729"/>
    </source>
</evidence>
<dbReference type="EMBL" id="VGIR01000083">
    <property type="protein sequence ID" value="MBM3332404.1"/>
    <property type="molecule type" value="Genomic_DNA"/>
</dbReference>
<keyword evidence="1 3" id="KW-0732">Signal</keyword>
<dbReference type="SUPFAM" id="SSF52129">
    <property type="entry name" value="Caspase-like"/>
    <property type="match status" value="1"/>
</dbReference>
<dbReference type="GO" id="GO:0008234">
    <property type="term" value="F:cysteine-type peptidase activity"/>
    <property type="evidence" value="ECO:0007669"/>
    <property type="project" value="InterPro"/>
</dbReference>
<sequence>MGPSDMRPRTAARSLLALCLAFASARSVVHSENLTFRPSQFTLVTAEQAGFGNPRGQSTSGQSPDLLAGYEVVLGERMDVSDEPGAPQLPVEPVVIALPGYQNVTAVTFEIGFWQSLPGTHNVLPAQRQQVLIAGTDLGRKSEFKLQNANVKMTGEDGSGFTHPNPAIYESHSAYPSMPVRWTGTSYRHDSTFVQVLVYPVRYIGAEGRIEVCRKVKVEVEVQPRSGVSRQSAEGRSYSSSQPFPVRGEGERSAGEEAFGSFEYVIVTGAEMATAFQRLADWKTQKGVPAVVRTMDWVYANYTGRDQPEQLRNYLKTLADSGVKYVLLGGDVGVVPFRKAFAMASEWGADPREDSLPCDLYFADLDGSWDANSNNVFGEVSDSIDLYADFSVGRAPVNDVPQASTFVRKVLDYEHATVPGYQNKGLFFAEVLWQNPYTDMGVHKNKIERQSFASGYSLTKLYQSLGNETRSSVMQAMRENQNFLNHDGHGWVDVMQCGGSANRMRTADADTITNAGPGVLYSIGCWTTAFDFTSIGEAFVTNPNGGTVATIGNSSYGWGSPGNPGFGYSDKYDSRFWQAITGEGLYRVGDALSAAKEHYAPFSRDQNVYRWHQYTVNLMGDPEMPVWTAQPQHLDLTGPTAVGIGSGRYQFWVTSAGAPVPGALVCLAKPGEVYSRGRTDGAGRVWLDAEPRTPGRLDLTATAHNFVPYEGSIGCDSGDYVDLADWHIDDRAGNGDGVANPGETLALSLLLRNSGNAVSCPVIIRLNTVDTRVTLLDSEATAPDLEPGDSVRVDSGFRVVVAAAAQDGAALKFRLDLFGCFVIRTFVPVIQVGVPAIGLDRTWLCAPPLLPGATRGLSVRLENQGYGYGHSTWCRLVSLDGLVTVVKDSAWYGEVGPLSYASSSESFELAASGACPPGHVALMELQANADGFTRRDTFELLVGEYGFSDNMESGEAKWSHAGAGDLWHLTSFRAHSGAHAWYCGNEGSRLYDNRMDASLMTAPFFVPQGCTLRFWRWFKTPNYGVDGIRVIVMREGSEETLDFLGTGGALGKKCSSGPVVQWSSEEHELRKSATRPLDHSTARPRSPGPVSPLSSSNEPESGNSVTRPLDHLTTRPLVNESRWVEEKYDLSWLGVGEQIGLRLAFVSDGDTVDEGFYIDDVSVTGGGPPVTVAGVEAAPGLFPGLDVWPNPFLHRTQIRYGAGGELPRLSIYGAEGRVVRRLPAARIAVWDGSDDHGRRLPAGTYFIEARTQSGRRIAKVLLAR</sequence>
<dbReference type="Gene3D" id="2.60.40.4070">
    <property type="match status" value="1"/>
</dbReference>
<protein>
    <recommendedName>
        <fullName evidence="4">Gingipain domain-containing protein</fullName>
    </recommendedName>
</protein>
<evidence type="ECO:0000313" key="5">
    <source>
        <dbReference type="EMBL" id="MBM3332404.1"/>
    </source>
</evidence>
<accession>A0A937XH59</accession>
<feature type="domain" description="Gingipain" evidence="4">
    <location>
        <begin position="264"/>
        <end position="625"/>
    </location>
</feature>
<dbReference type="Pfam" id="PF01364">
    <property type="entry name" value="Peptidase_C25"/>
    <property type="match status" value="1"/>
</dbReference>
<feature type="signal peptide" evidence="3">
    <location>
        <begin position="1"/>
        <end position="25"/>
    </location>
</feature>
<comment type="caution">
    <text evidence="5">The sequence shown here is derived from an EMBL/GenBank/DDBJ whole genome shotgun (WGS) entry which is preliminary data.</text>
</comment>
<dbReference type="InterPro" id="IPR013783">
    <property type="entry name" value="Ig-like_fold"/>
</dbReference>
<feature type="compositionally biased region" description="Basic and acidic residues" evidence="2">
    <location>
        <begin position="1064"/>
        <end position="1081"/>
    </location>
</feature>
<dbReference type="InterPro" id="IPR029030">
    <property type="entry name" value="Caspase-like_dom_sf"/>
</dbReference>
<dbReference type="GO" id="GO:0006508">
    <property type="term" value="P:proteolysis"/>
    <property type="evidence" value="ECO:0007669"/>
    <property type="project" value="InterPro"/>
</dbReference>